<keyword evidence="2" id="KW-1185">Reference proteome</keyword>
<sequence length="106" mass="11392">MVRYPGLYQLRNVIDLIGSGYGVVTMLLVLSFVLSEMQPRTFAKAVTILLFVIGSLLLVDGALSVRTAIDRTWKVTRYGSRARILGAAKIAAGGLATGLLVIGLRL</sequence>
<dbReference type="EMBL" id="LQCK02000031">
    <property type="protein sequence ID" value="KZB94515.1"/>
    <property type="molecule type" value="Genomic_DNA"/>
</dbReference>
<reference evidence="1" key="1">
    <citation type="submission" date="2016-03" db="EMBL/GenBank/DDBJ databases">
        <title>Sphingomonas melonis TY, whole genome shotgun sequencing.</title>
        <authorList>
            <person name="Wang H."/>
            <person name="Zhu P."/>
        </authorList>
    </citation>
    <scope>NUCLEOTIDE SEQUENCE [LARGE SCALE GENOMIC DNA]</scope>
    <source>
        <strain evidence="1">TY</strain>
    </source>
</reference>
<dbReference type="OrthoDB" id="7586158at2"/>
<organism evidence="1 2">
    <name type="scientific">Sphingomonas melonis TY</name>
    <dbReference type="NCBI Taxonomy" id="621456"/>
    <lineage>
        <taxon>Bacteria</taxon>
        <taxon>Pseudomonadati</taxon>
        <taxon>Pseudomonadota</taxon>
        <taxon>Alphaproteobacteria</taxon>
        <taxon>Sphingomonadales</taxon>
        <taxon>Sphingomonadaceae</taxon>
        <taxon>Sphingomonas</taxon>
    </lineage>
</organism>
<protein>
    <submittedName>
        <fullName evidence="1">Uncharacterized protein</fullName>
    </submittedName>
</protein>
<accession>A0A175Y255</accession>
<dbReference type="RefSeq" id="WP_062127211.1">
    <property type="nucleotide sequence ID" value="NZ_CP017578.1"/>
</dbReference>
<proteinExistence type="predicted"/>
<evidence type="ECO:0000313" key="1">
    <source>
        <dbReference type="EMBL" id="KZB94515.1"/>
    </source>
</evidence>
<name>A0A175Y255_9SPHN</name>
<comment type="caution">
    <text evidence="1">The sequence shown here is derived from an EMBL/GenBank/DDBJ whole genome shotgun (WGS) entry which is preliminary data.</text>
</comment>
<evidence type="ECO:0000313" key="2">
    <source>
        <dbReference type="Proteomes" id="UP000078460"/>
    </source>
</evidence>
<dbReference type="AlphaFoldDB" id="A0A175Y255"/>
<dbReference type="Proteomes" id="UP000078460">
    <property type="component" value="Unassembled WGS sequence"/>
</dbReference>
<dbReference type="KEGG" id="smy:BJP26_14270"/>
<gene>
    <name evidence="1" type="ORF">AVM11_18605</name>
</gene>